<keyword evidence="2" id="KW-0732">Signal</keyword>
<dbReference type="CDD" id="cd02997">
    <property type="entry name" value="PDI_a_PDIR"/>
    <property type="match status" value="3"/>
</dbReference>
<evidence type="ECO:0000256" key="1">
    <source>
        <dbReference type="ARBA" id="ARBA00006347"/>
    </source>
</evidence>
<name>A0ABN8PKH5_9CNID</name>
<dbReference type="PANTHER" id="PTHR45672:SF2">
    <property type="entry name" value="PROTEIN DISULFIDE-ISOMERASE A5"/>
    <property type="match status" value="1"/>
</dbReference>
<dbReference type="InterPro" id="IPR051063">
    <property type="entry name" value="PDI"/>
</dbReference>
<sequence length="987" mass="112322">MAKEKPWLNSLLFLTFFIGLSLQAKKKYDRSSIIQVNDIKPFKKLQRTHTNLLVLFAQSERDALKKFDVLAEVAEEMKGKGTIAHVNCGESKDAKKLCKKLKVPPQPVVLKHYKDGNFNKDYDRKFAVKSMINFLNDPLGEMPWEEEDGTENVRHVNNNMDFEKLTRKEKRPIMVMFYAPWCGYCKKLKPEYALAATELKGEAIMAGMDVDTYEGYTVREKYNITGFPTLIYFENGEEKYRYGGKHDKDSLVEWMRNPAPATPPPKEEEWSDVPSDVVHLSDSTFDDFVANNPSVLVMFYAPWCGHCKAMKPEYTDAAKTLKDEQISGVLAAVDATKERDLGKRFKIEGFPTVKYFKDGEVAFDVNERSADRIVEFMKDPKEPPPPPPPEKDWSEVASDVHHLTDETFKGFLKKKKHVLVMFYAPWCGHCKKAKPEFMDAAKHFADNNKIEYAAVDCTVHTSVCSKFDVQGYPTFRYFNYGKKDFKYTGGRVAEDFIQFMKDPSEGPPSPPPEPEWKDIPSAVNHLTENTFDMFVREHESVLVMFYAPWCGHCKAMKPAYMDAAQELANKNARSVLAAVDCTKETSLAKRFDIGGYPTLKYFRKGEFTSEYMKSRAKDDIVEFMLFSEDSEPAAAKQAKPEKPVEVPWSEEDTDVVHLTENTFNEFIQTHSSALVMFYAPWCPHCKKIKPEYSSAAKKVNTENKVEGAMGAVDCATETNLCKEQEVKGYPTLKYYKDGEFAFKYKKRKAEDLVAFMKNPQKPAPPAPPPDWSKEPGKVQFLTDKTWDSFMADHSSVLVMMFAPWCGYCQSMKPNYFKAAEILSEENPSTSLAAVDCTKYKGLCKRFEVQGYPTGKKNGEFVKEYEGDRSTLDIVSFMKTESETEVPEEKVSKEESKEELTEPEGLKILTAANFDTFLSQTEHVIVMFFAPWCGHCQNAKPKFLKASEVFTAEPNKAFTAVDCTQDTGKCDKQGVNGYPTINIINLIS</sequence>
<dbReference type="PROSITE" id="PS00194">
    <property type="entry name" value="THIOREDOXIN_1"/>
    <property type="match status" value="5"/>
</dbReference>
<feature type="domain" description="Thioredoxin" evidence="3">
    <location>
        <begin position="507"/>
        <end position="629"/>
    </location>
</feature>
<dbReference type="Proteomes" id="UP001159405">
    <property type="component" value="Unassembled WGS sequence"/>
</dbReference>
<dbReference type="SUPFAM" id="SSF52833">
    <property type="entry name" value="Thioredoxin-like"/>
    <property type="match status" value="8"/>
</dbReference>
<evidence type="ECO:0000259" key="3">
    <source>
        <dbReference type="PROSITE" id="PS51352"/>
    </source>
</evidence>
<dbReference type="PRINTS" id="PR00421">
    <property type="entry name" value="THIOREDOXIN"/>
</dbReference>
<evidence type="ECO:0000313" key="4">
    <source>
        <dbReference type="EMBL" id="CAH3145469.1"/>
    </source>
</evidence>
<feature type="domain" description="Thioredoxin" evidence="3">
    <location>
        <begin position="377"/>
        <end position="505"/>
    </location>
</feature>
<feature type="domain" description="Thioredoxin" evidence="3">
    <location>
        <begin position="888"/>
        <end position="987"/>
    </location>
</feature>
<feature type="domain" description="Thioredoxin" evidence="3">
    <location>
        <begin position="762"/>
        <end position="882"/>
    </location>
</feature>
<feature type="domain" description="Thioredoxin" evidence="3">
    <location>
        <begin position="258"/>
        <end position="376"/>
    </location>
</feature>
<comment type="caution">
    <text evidence="4">The sequence shown here is derived from an EMBL/GenBank/DDBJ whole genome shotgun (WGS) entry which is preliminary data.</text>
</comment>
<dbReference type="Pfam" id="PF00085">
    <property type="entry name" value="Thioredoxin"/>
    <property type="match status" value="7"/>
</dbReference>
<dbReference type="InterPro" id="IPR036249">
    <property type="entry name" value="Thioredoxin-like_sf"/>
</dbReference>
<dbReference type="Gene3D" id="3.40.30.10">
    <property type="entry name" value="Glutaredoxin"/>
    <property type="match status" value="8"/>
</dbReference>
<keyword evidence="5" id="KW-1185">Reference proteome</keyword>
<protein>
    <recommendedName>
        <fullName evidence="3">Thioredoxin domain-containing protein</fullName>
    </recommendedName>
</protein>
<proteinExistence type="inferred from homology"/>
<organism evidence="4 5">
    <name type="scientific">Porites lobata</name>
    <dbReference type="NCBI Taxonomy" id="104759"/>
    <lineage>
        <taxon>Eukaryota</taxon>
        <taxon>Metazoa</taxon>
        <taxon>Cnidaria</taxon>
        <taxon>Anthozoa</taxon>
        <taxon>Hexacorallia</taxon>
        <taxon>Scleractinia</taxon>
        <taxon>Fungiina</taxon>
        <taxon>Poritidae</taxon>
        <taxon>Porites</taxon>
    </lineage>
</organism>
<gene>
    <name evidence="4" type="ORF">PLOB_00044531</name>
</gene>
<reference evidence="4 5" key="1">
    <citation type="submission" date="2022-05" db="EMBL/GenBank/DDBJ databases">
        <authorList>
            <consortium name="Genoscope - CEA"/>
            <person name="William W."/>
        </authorList>
    </citation>
    <scope>NUCLEOTIDE SEQUENCE [LARGE SCALE GENOMIC DNA]</scope>
</reference>
<evidence type="ECO:0000256" key="2">
    <source>
        <dbReference type="SAM" id="SignalP"/>
    </source>
</evidence>
<dbReference type="CDD" id="cd02961">
    <property type="entry name" value="PDI_a_family"/>
    <property type="match status" value="2"/>
</dbReference>
<feature type="chain" id="PRO_5046216470" description="Thioredoxin domain-containing protein" evidence="2">
    <location>
        <begin position="24"/>
        <end position="987"/>
    </location>
</feature>
<comment type="similarity">
    <text evidence="1">Belongs to the protein disulfide isomerase family.</text>
</comment>
<feature type="signal peptide" evidence="2">
    <location>
        <begin position="1"/>
        <end position="23"/>
    </location>
</feature>
<dbReference type="InterPro" id="IPR017937">
    <property type="entry name" value="Thioredoxin_CS"/>
</dbReference>
<dbReference type="PANTHER" id="PTHR45672">
    <property type="entry name" value="PROTEIN DISULFIDE-ISOMERASE C17H9.14C-RELATED"/>
    <property type="match status" value="1"/>
</dbReference>
<dbReference type="EMBL" id="CALNXK010000076">
    <property type="protein sequence ID" value="CAH3145469.1"/>
    <property type="molecule type" value="Genomic_DNA"/>
</dbReference>
<dbReference type="InterPro" id="IPR013766">
    <property type="entry name" value="Thioredoxin_domain"/>
</dbReference>
<feature type="domain" description="Thioredoxin" evidence="3">
    <location>
        <begin position="133"/>
        <end position="256"/>
    </location>
</feature>
<accession>A0ABN8PKH5</accession>
<feature type="domain" description="Thioredoxin" evidence="3">
    <location>
        <begin position="635"/>
        <end position="761"/>
    </location>
</feature>
<dbReference type="InterPro" id="IPR046374">
    <property type="entry name" value="PDI_a_PDIR"/>
</dbReference>
<dbReference type="PROSITE" id="PS51352">
    <property type="entry name" value="THIOREDOXIN_2"/>
    <property type="match status" value="7"/>
</dbReference>
<evidence type="ECO:0000313" key="5">
    <source>
        <dbReference type="Proteomes" id="UP001159405"/>
    </source>
</evidence>